<keyword evidence="7" id="KW-1185">Reference proteome</keyword>
<proteinExistence type="predicted"/>
<dbReference type="PRINTS" id="PR00035">
    <property type="entry name" value="HTHGNTR"/>
</dbReference>
<accession>A0A318SHP4</accession>
<evidence type="ECO:0000259" key="5">
    <source>
        <dbReference type="PROSITE" id="PS50949"/>
    </source>
</evidence>
<dbReference type="Proteomes" id="UP000247540">
    <property type="component" value="Unassembled WGS sequence"/>
</dbReference>
<evidence type="ECO:0000256" key="3">
    <source>
        <dbReference type="ARBA" id="ARBA00023163"/>
    </source>
</evidence>
<dbReference type="AlphaFoldDB" id="A0A318SHP4"/>
<dbReference type="EMBL" id="QJTC01000011">
    <property type="protein sequence ID" value="PYE77907.1"/>
    <property type="molecule type" value="Genomic_DNA"/>
</dbReference>
<evidence type="ECO:0000313" key="6">
    <source>
        <dbReference type="EMBL" id="PYE77907.1"/>
    </source>
</evidence>
<dbReference type="InterPro" id="IPR036390">
    <property type="entry name" value="WH_DNA-bd_sf"/>
</dbReference>
<dbReference type="CDD" id="cd07377">
    <property type="entry name" value="WHTH_GntR"/>
    <property type="match status" value="1"/>
</dbReference>
<keyword evidence="2" id="KW-0238">DNA-binding</keyword>
<dbReference type="Gene3D" id="3.40.1410.10">
    <property type="entry name" value="Chorismate lyase-like"/>
    <property type="match status" value="1"/>
</dbReference>
<comment type="caution">
    <text evidence="6">The sequence shown here is derived from an EMBL/GenBank/DDBJ whole genome shotgun (WGS) entry which is preliminary data.</text>
</comment>
<sequence length="231" mass="25615">MTDALRAQIESGGFSDKEPLPPERELAQRLDVSRDTLRKAIRLLTEQGLIYSDQGRGTFVTSASVREMSKAIGSFTLDTLKHGGTPGQKILKLERVGAGLAVSRVMQVPMETELLYLRRLRFINGDPVGIQSSWLALPKGLGFTAAQLMRKGSLYRLLVEDRDLRPSMAIESLGATLGSPEELELLGLAEGSPLLLCERITLSDRRVPIEFCDMRYGPSYRYNNKVTDWGS</sequence>
<evidence type="ECO:0000256" key="2">
    <source>
        <dbReference type="ARBA" id="ARBA00023125"/>
    </source>
</evidence>
<keyword evidence="3" id="KW-0804">Transcription</keyword>
<dbReference type="PANTHER" id="PTHR44846">
    <property type="entry name" value="MANNOSYL-D-GLYCERATE TRANSPORT/METABOLISM SYSTEM REPRESSOR MNGR-RELATED"/>
    <property type="match status" value="1"/>
</dbReference>
<dbReference type="InterPro" id="IPR036388">
    <property type="entry name" value="WH-like_DNA-bd_sf"/>
</dbReference>
<evidence type="ECO:0000313" key="7">
    <source>
        <dbReference type="Proteomes" id="UP000247540"/>
    </source>
</evidence>
<dbReference type="InterPro" id="IPR000524">
    <property type="entry name" value="Tscrpt_reg_HTH_GntR"/>
</dbReference>
<dbReference type="Pfam" id="PF00392">
    <property type="entry name" value="GntR"/>
    <property type="match status" value="1"/>
</dbReference>
<keyword evidence="1" id="KW-0805">Transcription regulation</keyword>
<dbReference type="SMART" id="SM00345">
    <property type="entry name" value="HTH_GNTR"/>
    <property type="match status" value="1"/>
</dbReference>
<evidence type="ECO:0000256" key="4">
    <source>
        <dbReference type="SAM" id="MobiDB-lite"/>
    </source>
</evidence>
<name>A0A318SHP4_9BURK</name>
<dbReference type="OrthoDB" id="6626198at2"/>
<feature type="region of interest" description="Disordered" evidence="4">
    <location>
        <begin position="1"/>
        <end position="21"/>
    </location>
</feature>
<dbReference type="SUPFAM" id="SSF46785">
    <property type="entry name" value="Winged helix' DNA-binding domain"/>
    <property type="match status" value="1"/>
</dbReference>
<dbReference type="PANTHER" id="PTHR44846:SF17">
    <property type="entry name" value="GNTR-FAMILY TRANSCRIPTIONAL REGULATOR"/>
    <property type="match status" value="1"/>
</dbReference>
<dbReference type="GO" id="GO:0045892">
    <property type="term" value="P:negative regulation of DNA-templated transcription"/>
    <property type="evidence" value="ECO:0007669"/>
    <property type="project" value="TreeGrafter"/>
</dbReference>
<reference evidence="6 7" key="1">
    <citation type="submission" date="2018-06" db="EMBL/GenBank/DDBJ databases">
        <title>Genomic Encyclopedia of Type Strains, Phase III (KMG-III): the genomes of soil and plant-associated and newly described type strains.</title>
        <authorList>
            <person name="Whitman W."/>
        </authorList>
    </citation>
    <scope>NUCLEOTIDE SEQUENCE [LARGE SCALE GENOMIC DNA]</scope>
    <source>
        <strain evidence="6 7">CECT 7646</strain>
    </source>
</reference>
<organism evidence="6 7">
    <name type="scientific">Xylophilus ampelinus</name>
    <dbReference type="NCBI Taxonomy" id="54067"/>
    <lineage>
        <taxon>Bacteria</taxon>
        <taxon>Pseudomonadati</taxon>
        <taxon>Pseudomonadota</taxon>
        <taxon>Betaproteobacteria</taxon>
        <taxon>Burkholderiales</taxon>
        <taxon>Xylophilus</taxon>
    </lineage>
</organism>
<feature type="domain" description="HTH gntR-type" evidence="5">
    <location>
        <begin position="1"/>
        <end position="63"/>
    </location>
</feature>
<dbReference type="InterPro" id="IPR028978">
    <property type="entry name" value="Chorismate_lyase_/UTRA_dom_sf"/>
</dbReference>
<dbReference type="PROSITE" id="PS50949">
    <property type="entry name" value="HTH_GNTR"/>
    <property type="match status" value="1"/>
</dbReference>
<dbReference type="SMART" id="SM00866">
    <property type="entry name" value="UTRA"/>
    <property type="match status" value="1"/>
</dbReference>
<dbReference type="GO" id="GO:0003700">
    <property type="term" value="F:DNA-binding transcription factor activity"/>
    <property type="evidence" value="ECO:0007669"/>
    <property type="project" value="InterPro"/>
</dbReference>
<dbReference type="GO" id="GO:0003677">
    <property type="term" value="F:DNA binding"/>
    <property type="evidence" value="ECO:0007669"/>
    <property type="project" value="UniProtKB-KW"/>
</dbReference>
<dbReference type="Pfam" id="PF07702">
    <property type="entry name" value="UTRA"/>
    <property type="match status" value="1"/>
</dbReference>
<dbReference type="InterPro" id="IPR011663">
    <property type="entry name" value="UTRA"/>
</dbReference>
<gene>
    <name evidence="6" type="ORF">DFQ15_11151</name>
</gene>
<protein>
    <submittedName>
        <fullName evidence="6">GntR family transcriptional regulator</fullName>
    </submittedName>
</protein>
<dbReference type="InterPro" id="IPR050679">
    <property type="entry name" value="Bact_HTH_transcr_reg"/>
</dbReference>
<evidence type="ECO:0000256" key="1">
    <source>
        <dbReference type="ARBA" id="ARBA00023015"/>
    </source>
</evidence>
<dbReference type="SUPFAM" id="SSF64288">
    <property type="entry name" value="Chorismate lyase-like"/>
    <property type="match status" value="1"/>
</dbReference>
<dbReference type="RefSeq" id="WP_158529041.1">
    <property type="nucleotide sequence ID" value="NZ_JAMOFZ010000011.1"/>
</dbReference>
<dbReference type="Gene3D" id="1.10.10.10">
    <property type="entry name" value="Winged helix-like DNA-binding domain superfamily/Winged helix DNA-binding domain"/>
    <property type="match status" value="1"/>
</dbReference>